<reference evidence="2 3" key="1">
    <citation type="journal article" date="2020" name="Genome Biol. Evol.">
        <title>Comparative genomics of strictly vertically transmitted, feminizing microsporidia endosymbionts of amphipod crustaceans.</title>
        <authorList>
            <person name="Cormier A."/>
            <person name="Chebbi M.A."/>
            <person name="Giraud I."/>
            <person name="Wattier R."/>
            <person name="Teixeira M."/>
            <person name="Gilbert C."/>
            <person name="Rigaud T."/>
            <person name="Cordaux R."/>
        </authorList>
    </citation>
    <scope>NUCLEOTIDE SEQUENCE [LARGE SCALE GENOMIC DNA]</scope>
    <source>
        <strain evidence="2 3">Ou3-Ou53</strain>
    </source>
</reference>
<feature type="chain" id="PRO_5040227992" evidence="1">
    <location>
        <begin position="20"/>
        <end position="489"/>
    </location>
</feature>
<dbReference type="AlphaFoldDB" id="A0A9P6GX18"/>
<evidence type="ECO:0000313" key="3">
    <source>
        <dbReference type="Proteomes" id="UP000740883"/>
    </source>
</evidence>
<feature type="signal peptide" evidence="1">
    <location>
        <begin position="1"/>
        <end position="19"/>
    </location>
</feature>
<accession>A0A9P6GX18</accession>
<evidence type="ECO:0000313" key="2">
    <source>
        <dbReference type="EMBL" id="KAF9760820.1"/>
    </source>
</evidence>
<sequence>MKIITNFKVIYFWFSTILGTPSDRWFCSSKCQRDIITKRFKKAFTSQDIIAINKNDNSVMDEFIFLSLNPYSYSFEIFSGQFSKPENRSYKNYEYESSGNVPLSDENFGIYIALVCENVVDRTIWPRTDLYFFFEKGSYYNFQLFGKKNLKKNIKRFHDISKRYLPRYFIVKHITSELTAYLYGLCTGHMGKVNVLKFKIPNYEILIFKDKNFDDILRKELEEVTSVNDDKEIGELADKHLYGTVFSALSDQMKNNLLVLSMFNTMKVVYSNPMSFDSVYSSGSCLFVLCVFLLNKKEFKSKLKTILENNKDNISDLLMMYNTFMFEYKSQLRNIGAFHPIDSETEDVSKAFYSFIENYIKFENKEMNDKSSRLVARLFSFLVDDEDIFPSLVLSEEEDRELTIIKSLREKREEHIVSYWLRWSKLFSNYLITDEIETDVVVYKYNEDFKTLKEKCIEWVLSTISDDNMISEYVYETYSESIRRNVEKW</sequence>
<keyword evidence="1" id="KW-0732">Signal</keyword>
<dbReference type="Proteomes" id="UP000740883">
    <property type="component" value="Unassembled WGS sequence"/>
</dbReference>
<gene>
    <name evidence="2" type="ORF">NGRA_3005</name>
</gene>
<dbReference type="EMBL" id="SBJO01000506">
    <property type="protein sequence ID" value="KAF9760820.1"/>
    <property type="molecule type" value="Genomic_DNA"/>
</dbReference>
<name>A0A9P6GX18_9MICR</name>
<evidence type="ECO:0000256" key="1">
    <source>
        <dbReference type="SAM" id="SignalP"/>
    </source>
</evidence>
<organism evidence="2 3">
    <name type="scientific">Nosema granulosis</name>
    <dbReference type="NCBI Taxonomy" id="83296"/>
    <lineage>
        <taxon>Eukaryota</taxon>
        <taxon>Fungi</taxon>
        <taxon>Fungi incertae sedis</taxon>
        <taxon>Microsporidia</taxon>
        <taxon>Nosematidae</taxon>
        <taxon>Nosema</taxon>
    </lineage>
</organism>
<keyword evidence="3" id="KW-1185">Reference proteome</keyword>
<comment type="caution">
    <text evidence="2">The sequence shown here is derived from an EMBL/GenBank/DDBJ whole genome shotgun (WGS) entry which is preliminary data.</text>
</comment>
<protein>
    <submittedName>
        <fullName evidence="2">Uncharacterized protein</fullName>
    </submittedName>
</protein>
<proteinExistence type="predicted"/>